<sequence>MVSEQFAIRAPNAFSRLSPSYGANMSPLVQDKTDAGLEEDRKSEPFEEEDDVEEQRKNIGFFNCSRRRLISGASMNPARSIGPAIVMHNYKSLWIYIFAPVIGMLAGEDTISKMEEGVVPPSASRARGFALRPSSPAYKG</sequence>
<feature type="compositionally biased region" description="Basic and acidic residues" evidence="6">
    <location>
        <begin position="31"/>
        <end position="45"/>
    </location>
</feature>
<feature type="region of interest" description="Disordered" evidence="6">
    <location>
        <begin position="16"/>
        <end position="54"/>
    </location>
</feature>
<keyword evidence="3" id="KW-0677">Repeat</keyword>
<evidence type="ECO:0000256" key="6">
    <source>
        <dbReference type="SAM" id="MobiDB-lite"/>
    </source>
</evidence>
<accession>A0A6V7Q5E4</accession>
<evidence type="ECO:0000256" key="4">
    <source>
        <dbReference type="ARBA" id="ARBA00022989"/>
    </source>
</evidence>
<keyword evidence="4" id="KW-1133">Transmembrane helix</keyword>
<dbReference type="InterPro" id="IPR023271">
    <property type="entry name" value="Aquaporin-like"/>
</dbReference>
<reference evidence="7" key="1">
    <citation type="submission" date="2020-07" db="EMBL/GenBank/DDBJ databases">
        <authorList>
            <person name="Lin J."/>
        </authorList>
    </citation>
    <scope>NUCLEOTIDE SEQUENCE</scope>
</reference>
<evidence type="ECO:0000256" key="5">
    <source>
        <dbReference type="ARBA" id="ARBA00023136"/>
    </source>
</evidence>
<protein>
    <submittedName>
        <fullName evidence="7">Uncharacterized protein</fullName>
    </submittedName>
</protein>
<evidence type="ECO:0000256" key="3">
    <source>
        <dbReference type="ARBA" id="ARBA00022737"/>
    </source>
</evidence>
<dbReference type="PANTHER" id="PTHR45724">
    <property type="entry name" value="AQUAPORIN NIP2-1"/>
    <property type="match status" value="1"/>
</dbReference>
<comment type="subcellular location">
    <subcellularLocation>
        <location evidence="1">Membrane</location>
        <topology evidence="1">Multi-pass membrane protein</topology>
    </subcellularLocation>
</comment>
<dbReference type="GO" id="GO:0015267">
    <property type="term" value="F:channel activity"/>
    <property type="evidence" value="ECO:0007669"/>
    <property type="project" value="InterPro"/>
</dbReference>
<organism evidence="7">
    <name type="scientific">Ananas comosus var. bracteatus</name>
    <name type="common">red pineapple</name>
    <dbReference type="NCBI Taxonomy" id="296719"/>
    <lineage>
        <taxon>Eukaryota</taxon>
        <taxon>Viridiplantae</taxon>
        <taxon>Streptophyta</taxon>
        <taxon>Embryophyta</taxon>
        <taxon>Tracheophyta</taxon>
        <taxon>Spermatophyta</taxon>
        <taxon>Magnoliopsida</taxon>
        <taxon>Liliopsida</taxon>
        <taxon>Poales</taxon>
        <taxon>Bromeliaceae</taxon>
        <taxon>Bromelioideae</taxon>
        <taxon>Ananas</taxon>
    </lineage>
</organism>
<dbReference type="InterPro" id="IPR000425">
    <property type="entry name" value="MIP"/>
</dbReference>
<dbReference type="Pfam" id="PF00230">
    <property type="entry name" value="MIP"/>
    <property type="match status" value="1"/>
</dbReference>
<evidence type="ECO:0000313" key="7">
    <source>
        <dbReference type="EMBL" id="CAD1838211.1"/>
    </source>
</evidence>
<proteinExistence type="predicted"/>
<name>A0A6V7Q5E4_ANACO</name>
<dbReference type="EMBL" id="LR862133">
    <property type="protein sequence ID" value="CAD1838211.1"/>
    <property type="molecule type" value="Genomic_DNA"/>
</dbReference>
<keyword evidence="2" id="KW-0812">Transmembrane</keyword>
<dbReference type="PANTHER" id="PTHR45724:SF23">
    <property type="entry name" value="AQUAPORIN NIP4-1-RELATED"/>
    <property type="match status" value="1"/>
</dbReference>
<dbReference type="GO" id="GO:0016020">
    <property type="term" value="C:membrane"/>
    <property type="evidence" value="ECO:0007669"/>
    <property type="project" value="UniProtKB-SubCell"/>
</dbReference>
<dbReference type="SUPFAM" id="SSF81338">
    <property type="entry name" value="Aquaporin-like"/>
    <property type="match status" value="1"/>
</dbReference>
<evidence type="ECO:0000256" key="1">
    <source>
        <dbReference type="ARBA" id="ARBA00004141"/>
    </source>
</evidence>
<keyword evidence="5" id="KW-0472">Membrane</keyword>
<dbReference type="Gene3D" id="1.20.1080.10">
    <property type="entry name" value="Glycerol uptake facilitator protein"/>
    <property type="match status" value="1"/>
</dbReference>
<gene>
    <name evidence="7" type="ORF">CB5_LOCUS21422</name>
</gene>
<dbReference type="InterPro" id="IPR034294">
    <property type="entry name" value="Aquaporin_transptr"/>
</dbReference>
<dbReference type="AlphaFoldDB" id="A0A6V7Q5E4"/>
<evidence type="ECO:0000256" key="2">
    <source>
        <dbReference type="ARBA" id="ARBA00022692"/>
    </source>
</evidence>